<dbReference type="SUPFAM" id="SSF158745">
    <property type="entry name" value="LanC-like"/>
    <property type="match status" value="1"/>
</dbReference>
<organism evidence="3 4">
    <name type="scientific">Candidatus Nephthysia bennettiae</name>
    <dbReference type="NCBI Taxonomy" id="3127016"/>
    <lineage>
        <taxon>Bacteria</taxon>
        <taxon>Bacillati</taxon>
        <taxon>Candidatus Dormiibacterota</taxon>
        <taxon>Candidatus Dormibacteria</taxon>
        <taxon>Candidatus Dormibacterales</taxon>
        <taxon>Candidatus Dormibacteraceae</taxon>
        <taxon>Candidatus Nephthysia</taxon>
    </lineage>
</organism>
<feature type="region of interest" description="Disordered" evidence="1">
    <location>
        <begin position="659"/>
        <end position="689"/>
    </location>
</feature>
<sequence length="987" mass="105528">MTSASAPTYPGVPRLLAILSRAATLRERLEGDIETYGDGPLARTRMERWSLVLASGDPARFRRRLEWDGLSLPDALSALGEPRSVDGSAPAWLKLLAVVLSQVSSADEVQPLADLQGAQPPIPFEDVLRPFVAVAAAQLYARVHPALGGLGSGGRLGLERALLARLSQVCGPALYRAFDLRRATATSPLERLVALGLATSDGYRAFVREIFAGGLEQLFVEQPVLARLAATLALDWVDWSAEFMLRLAQDRPELSLAFAEGADPGSVTAVTSGLSDPHDGGRSVLRVAFASGLELAYKPRDVGLEKGYQELVGWLNGQGLELPLRAPNVLQRQGYGWVEWIAPRPALDAQSARRYFRRAGMLMALFYGLGSTDCHQHNLVAVGDHPLLVDAETLLHPRVLPHGSAAEVAGARTAGRRWMEESVFEADFLPAWTVAGDGRRIDISGLGGVEPQRSVLLTQSWERVNSDAMRLTHVYEELAAPANALRLEGGTALPWDFPEEIAGGFAAAHRLLEDRRDQLLAPGGPLDRLRDAEVRLIVRPTAVYQKLLDTCTRPALLAEGAERGIELELLARPLLAAETEDPLWPLHRYEQAALVRMDIPRFGVAAGSRSLNVGADAVQGLLAASALEHAAERLSRFDATDCERQTALIKLALEVRSNRAGPGNGPSSRGIAPPPVERDASAERQPAAEVADEELMDAALALAERLERTAIAAPDGGLAWIGLSYDERASRSSLRPIGLDLYSGQGGVTVFFAGLDSVTGENRFRNLALAALRPLLSALREGPDRVAEEVGIGGATGLGSIVYALVTCAGLLKEPALLAAAESAARAVSAPRIEADRELDVVAGSAGALLGLLSLQVATGSEVALQQAMLCGEHLLARRTTTPSGFRAWASHSEEPLAGFAHGAAGTAYSLLLGSLACRRPDFGDAAEEAIRYEATLFDPAERNWRDLRPAAAVRPSSVPGATEPPVSPWPASARLSWRTRPRFAPT</sequence>
<keyword evidence="4" id="KW-1185">Reference proteome</keyword>
<dbReference type="SMART" id="SM01260">
    <property type="entry name" value="LANC_like"/>
    <property type="match status" value="1"/>
</dbReference>
<dbReference type="AlphaFoldDB" id="A0A934K9H3"/>
<evidence type="ECO:0000256" key="1">
    <source>
        <dbReference type="SAM" id="MobiDB-lite"/>
    </source>
</evidence>
<dbReference type="InterPro" id="IPR007822">
    <property type="entry name" value="LANC-like"/>
</dbReference>
<dbReference type="Gene3D" id="1.50.10.10">
    <property type="match status" value="1"/>
</dbReference>
<gene>
    <name evidence="3" type="primary">lanM</name>
    <name evidence="3" type="ORF">JF922_08730</name>
</gene>
<proteinExistence type="predicted"/>
<dbReference type="Proteomes" id="UP000612893">
    <property type="component" value="Unassembled WGS sequence"/>
</dbReference>
<dbReference type="Pfam" id="PF05147">
    <property type="entry name" value="LANC_like"/>
    <property type="match status" value="1"/>
</dbReference>
<protein>
    <submittedName>
        <fullName evidence="3">Type 2 lantipeptide synthetase LanM</fullName>
    </submittedName>
</protein>
<reference evidence="3" key="1">
    <citation type="submission" date="2020-10" db="EMBL/GenBank/DDBJ databases">
        <title>Ca. Dormibacterota MAGs.</title>
        <authorList>
            <person name="Montgomery K."/>
        </authorList>
    </citation>
    <scope>NUCLEOTIDE SEQUENCE [LARGE SCALE GENOMIC DNA]</scope>
    <source>
        <strain evidence="3">SC8812_S17_10</strain>
    </source>
</reference>
<accession>A0A934K9H3</accession>
<comment type="caution">
    <text evidence="3">The sequence shown here is derived from an EMBL/GenBank/DDBJ whole genome shotgun (WGS) entry which is preliminary data.</text>
</comment>
<dbReference type="InterPro" id="IPR025410">
    <property type="entry name" value="Lant_dehyd"/>
</dbReference>
<dbReference type="InterPro" id="IPR012341">
    <property type="entry name" value="6hp_glycosidase-like_sf"/>
</dbReference>
<name>A0A934K9H3_9BACT</name>
<dbReference type="InterPro" id="IPR017146">
    <property type="entry name" value="Lanti_2_LanM"/>
</dbReference>
<dbReference type="Pfam" id="PF13575">
    <property type="entry name" value="DUF4135"/>
    <property type="match status" value="1"/>
</dbReference>
<evidence type="ECO:0000259" key="2">
    <source>
        <dbReference type="Pfam" id="PF13575"/>
    </source>
</evidence>
<dbReference type="CDD" id="cd04792">
    <property type="entry name" value="LanM-like"/>
    <property type="match status" value="1"/>
</dbReference>
<evidence type="ECO:0000313" key="3">
    <source>
        <dbReference type="EMBL" id="MBJ7598155.1"/>
    </source>
</evidence>
<evidence type="ECO:0000313" key="4">
    <source>
        <dbReference type="Proteomes" id="UP000612893"/>
    </source>
</evidence>
<dbReference type="RefSeq" id="WP_338200934.1">
    <property type="nucleotide sequence ID" value="NZ_JAEKNR010000097.1"/>
</dbReference>
<dbReference type="NCBIfam" id="TIGR03897">
    <property type="entry name" value="lanti_2_LanM"/>
    <property type="match status" value="1"/>
</dbReference>
<dbReference type="EMBL" id="JAEKNR010000097">
    <property type="protein sequence ID" value="MBJ7598155.1"/>
    <property type="molecule type" value="Genomic_DNA"/>
</dbReference>
<feature type="domain" description="Lantibiotic biosynthesis protein dehydration" evidence="2">
    <location>
        <begin position="223"/>
        <end position="604"/>
    </location>
</feature>